<gene>
    <name evidence="3" type="ORF">Terrestrivirus8_28</name>
</gene>
<dbReference type="InterPro" id="IPR023796">
    <property type="entry name" value="Serpin_dom"/>
</dbReference>
<dbReference type="SUPFAM" id="SSF56574">
    <property type="entry name" value="Serpins"/>
    <property type="match status" value="1"/>
</dbReference>
<dbReference type="EMBL" id="MK071986">
    <property type="protein sequence ID" value="AYV76535.1"/>
    <property type="molecule type" value="Genomic_DNA"/>
</dbReference>
<name>A0A3G4ZNT6_9VIRU</name>
<evidence type="ECO:0000256" key="1">
    <source>
        <dbReference type="RuleBase" id="RU000411"/>
    </source>
</evidence>
<dbReference type="PANTHER" id="PTHR11461:SF211">
    <property type="entry name" value="GH10112P-RELATED"/>
    <property type="match status" value="1"/>
</dbReference>
<evidence type="ECO:0000313" key="3">
    <source>
        <dbReference type="EMBL" id="AYV76535.1"/>
    </source>
</evidence>
<comment type="similarity">
    <text evidence="1">Belongs to the serpin family.</text>
</comment>
<dbReference type="CDD" id="cd00172">
    <property type="entry name" value="serpin"/>
    <property type="match status" value="1"/>
</dbReference>
<protein>
    <submittedName>
        <fullName evidence="3">Serpin</fullName>
    </submittedName>
</protein>
<dbReference type="Gene3D" id="3.30.497.10">
    <property type="entry name" value="Antithrombin, subunit I, domain 2"/>
    <property type="match status" value="1"/>
</dbReference>
<dbReference type="PANTHER" id="PTHR11461">
    <property type="entry name" value="SERINE PROTEASE INHIBITOR, SERPIN"/>
    <property type="match status" value="1"/>
</dbReference>
<dbReference type="InterPro" id="IPR042178">
    <property type="entry name" value="Serpin_sf_1"/>
</dbReference>
<dbReference type="GO" id="GO:0005615">
    <property type="term" value="C:extracellular space"/>
    <property type="evidence" value="ECO:0007669"/>
    <property type="project" value="InterPro"/>
</dbReference>
<proteinExistence type="inferred from homology"/>
<evidence type="ECO:0000259" key="2">
    <source>
        <dbReference type="SMART" id="SM00093"/>
    </source>
</evidence>
<dbReference type="Gene3D" id="2.30.39.10">
    <property type="entry name" value="Alpha-1-antitrypsin, domain 1"/>
    <property type="match status" value="1"/>
</dbReference>
<feature type="domain" description="Serpin" evidence="2">
    <location>
        <begin position="49"/>
        <end position="393"/>
    </location>
</feature>
<dbReference type="SMART" id="SM00093">
    <property type="entry name" value="SERPIN"/>
    <property type="match status" value="1"/>
</dbReference>
<dbReference type="InterPro" id="IPR036186">
    <property type="entry name" value="Serpin_sf"/>
</dbReference>
<accession>A0A3G4ZNT6</accession>
<reference evidence="3" key="1">
    <citation type="submission" date="2018-10" db="EMBL/GenBank/DDBJ databases">
        <title>Hidden diversity of soil giant viruses.</title>
        <authorList>
            <person name="Schulz F."/>
            <person name="Alteio L."/>
            <person name="Goudeau D."/>
            <person name="Ryan E.M."/>
            <person name="Malmstrom R.R."/>
            <person name="Blanchard J."/>
            <person name="Woyke T."/>
        </authorList>
    </citation>
    <scope>NUCLEOTIDE SEQUENCE</scope>
    <source>
        <strain evidence="3">TEV1</strain>
    </source>
</reference>
<dbReference type="InterPro" id="IPR042185">
    <property type="entry name" value="Serpin_sf_2"/>
</dbReference>
<organism evidence="3">
    <name type="scientific">Terrestrivirus sp</name>
    <dbReference type="NCBI Taxonomy" id="2487775"/>
    <lineage>
        <taxon>Viruses</taxon>
        <taxon>Varidnaviria</taxon>
        <taxon>Bamfordvirae</taxon>
        <taxon>Nucleocytoviricota</taxon>
        <taxon>Megaviricetes</taxon>
        <taxon>Imitervirales</taxon>
        <taxon>Mimiviridae</taxon>
        <taxon>Klosneuvirinae</taxon>
    </lineage>
</organism>
<dbReference type="InterPro" id="IPR000215">
    <property type="entry name" value="Serpin_fam"/>
</dbReference>
<dbReference type="Pfam" id="PF00079">
    <property type="entry name" value="Serpin"/>
    <property type="match status" value="1"/>
</dbReference>
<dbReference type="GO" id="GO:0004867">
    <property type="term" value="F:serine-type endopeptidase inhibitor activity"/>
    <property type="evidence" value="ECO:0007669"/>
    <property type="project" value="InterPro"/>
</dbReference>
<sequence length="394" mass="45334">MSYLFNSLFGKKTNTVTTNEQFQQKQTPNKQESNSSELYVVSNNLQEKMMLYADSKNNGVVFSSFSLISALSMLLIGLTDETLNEIMSNLSISDKHELFTKIVEVTNVLNQSGFVKTSNVIMTKQEIPVMETYLQEAKKLGEHFYFNQNQISALVDKVNDIVTKKTNGLIKNILLPSDVNEKTFLVLLNTIYFKSEWATKFNKYYTRSKPFYGLRQDAPSTVSMMRHSEEYFKYFENDEYQAVDLPYTNNNISMVVVLNKNKTPPVFNHEKMSDLLGNMQWCCTNVELPKFEQETELDLVPFFEQNGIKQLFKYMHADDMIPRFDKQTVSVIKQKCKIIVHEDGTEAAAATTIAVCLESVRLPPKKIYNFIANHPFSYHIIHKSGLILFSGVYQ</sequence>